<dbReference type="InterPro" id="IPR003593">
    <property type="entry name" value="AAA+_ATPase"/>
</dbReference>
<evidence type="ECO:0000256" key="1">
    <source>
        <dbReference type="ARBA" id="ARBA00022741"/>
    </source>
</evidence>
<dbReference type="Gene3D" id="3.40.50.300">
    <property type="entry name" value="P-loop containing nucleotide triphosphate hydrolases"/>
    <property type="match status" value="1"/>
</dbReference>
<dbReference type="PANTHER" id="PTHR43790:SF8">
    <property type="entry name" value="SUGAR ABC TRANSPORTER ATP-BINDING PROTEIN"/>
    <property type="match status" value="1"/>
</dbReference>
<name>A0A840IDT3_9ACTN</name>
<dbReference type="PROSITE" id="PS50893">
    <property type="entry name" value="ABC_TRANSPORTER_2"/>
    <property type="match status" value="1"/>
</dbReference>
<dbReference type="AlphaFoldDB" id="A0A840IDT3"/>
<dbReference type="SMART" id="SM00382">
    <property type="entry name" value="AAA"/>
    <property type="match status" value="1"/>
</dbReference>
<organism evidence="4 5">
    <name type="scientific">Conexibacter arvalis</name>
    <dbReference type="NCBI Taxonomy" id="912552"/>
    <lineage>
        <taxon>Bacteria</taxon>
        <taxon>Bacillati</taxon>
        <taxon>Actinomycetota</taxon>
        <taxon>Thermoleophilia</taxon>
        <taxon>Solirubrobacterales</taxon>
        <taxon>Conexibacteraceae</taxon>
        <taxon>Conexibacter</taxon>
    </lineage>
</organism>
<dbReference type="RefSeq" id="WP_183341584.1">
    <property type="nucleotide sequence ID" value="NZ_JACHNU010000002.1"/>
</dbReference>
<dbReference type="Pfam" id="PF00005">
    <property type="entry name" value="ABC_tran"/>
    <property type="match status" value="1"/>
</dbReference>
<keyword evidence="1" id="KW-0547">Nucleotide-binding</keyword>
<evidence type="ECO:0000313" key="5">
    <source>
        <dbReference type="Proteomes" id="UP000585272"/>
    </source>
</evidence>
<keyword evidence="4" id="KW-0813">Transport</keyword>
<dbReference type="InterPro" id="IPR003439">
    <property type="entry name" value="ABC_transporter-like_ATP-bd"/>
</dbReference>
<reference evidence="4 5" key="1">
    <citation type="submission" date="2020-08" db="EMBL/GenBank/DDBJ databases">
        <title>Genomic Encyclopedia of Archaeal and Bacterial Type Strains, Phase II (KMG-II): from individual species to whole genera.</title>
        <authorList>
            <person name="Goeker M."/>
        </authorList>
    </citation>
    <scope>NUCLEOTIDE SEQUENCE [LARGE SCALE GENOMIC DNA]</scope>
    <source>
        <strain evidence="4 5">DSM 23288</strain>
    </source>
</reference>
<dbReference type="CDD" id="cd03216">
    <property type="entry name" value="ABC_Carb_Monos_I"/>
    <property type="match status" value="1"/>
</dbReference>
<keyword evidence="5" id="KW-1185">Reference proteome</keyword>
<feature type="domain" description="ABC transporter" evidence="3">
    <location>
        <begin position="18"/>
        <end position="260"/>
    </location>
</feature>
<dbReference type="InterPro" id="IPR050107">
    <property type="entry name" value="ABC_carbohydrate_import_ATPase"/>
</dbReference>
<dbReference type="InterPro" id="IPR017871">
    <property type="entry name" value="ABC_transporter-like_CS"/>
</dbReference>
<sequence>MRPPVSTAERSTARAHAIELRDITKSFGHIQALRGATLQIRAGEVLAVVGDNGAGKSTLMKALSGNVVPTSGEIVIDGASAEIASVADAQRRGIFTVYQDLAQAPDLSALENVFLGREQLLGGIGRRIGLLARGEMRRRAEQALDDLGVTIPSVSRPVRDLSGGQRQAVAIARAVMWATTAVVMDEPTAALGARQTAIVYDTIKATAARGLAVVVVSHDIPNIVSLADRIAIMRHGRVLVTLESEKTNVDEVLRLMLGAEVTQ</sequence>
<dbReference type="InterPro" id="IPR027417">
    <property type="entry name" value="P-loop_NTPase"/>
</dbReference>
<dbReference type="PANTHER" id="PTHR43790">
    <property type="entry name" value="CARBOHYDRATE TRANSPORT ATP-BINDING PROTEIN MG119-RELATED"/>
    <property type="match status" value="1"/>
</dbReference>
<evidence type="ECO:0000256" key="2">
    <source>
        <dbReference type="ARBA" id="ARBA00022840"/>
    </source>
</evidence>
<evidence type="ECO:0000259" key="3">
    <source>
        <dbReference type="PROSITE" id="PS50893"/>
    </source>
</evidence>
<protein>
    <submittedName>
        <fullName evidence="4">Simple sugar transport system ATP-binding protein</fullName>
    </submittedName>
</protein>
<dbReference type="EMBL" id="JACHNU010000002">
    <property type="protein sequence ID" value="MBB4662411.1"/>
    <property type="molecule type" value="Genomic_DNA"/>
</dbReference>
<dbReference type="Proteomes" id="UP000585272">
    <property type="component" value="Unassembled WGS sequence"/>
</dbReference>
<evidence type="ECO:0000313" key="4">
    <source>
        <dbReference type="EMBL" id="MBB4662411.1"/>
    </source>
</evidence>
<dbReference type="GO" id="GO:0016887">
    <property type="term" value="F:ATP hydrolysis activity"/>
    <property type="evidence" value="ECO:0007669"/>
    <property type="project" value="InterPro"/>
</dbReference>
<dbReference type="SUPFAM" id="SSF52540">
    <property type="entry name" value="P-loop containing nucleoside triphosphate hydrolases"/>
    <property type="match status" value="1"/>
</dbReference>
<dbReference type="GO" id="GO:0005524">
    <property type="term" value="F:ATP binding"/>
    <property type="evidence" value="ECO:0007669"/>
    <property type="project" value="UniProtKB-KW"/>
</dbReference>
<comment type="caution">
    <text evidence="4">The sequence shown here is derived from an EMBL/GenBank/DDBJ whole genome shotgun (WGS) entry which is preliminary data.</text>
</comment>
<proteinExistence type="predicted"/>
<keyword evidence="4" id="KW-0762">Sugar transport</keyword>
<keyword evidence="2 4" id="KW-0067">ATP-binding</keyword>
<dbReference type="PROSITE" id="PS00211">
    <property type="entry name" value="ABC_TRANSPORTER_1"/>
    <property type="match status" value="1"/>
</dbReference>
<gene>
    <name evidence="4" type="ORF">BDZ31_001997</name>
</gene>
<accession>A0A840IDT3</accession>